<name>B0N7C9_9FIRM</name>
<dbReference type="HOGENOM" id="CLU_929803_0_0_9"/>
<dbReference type="InterPro" id="IPR056906">
    <property type="entry name" value="ORF2/G2P_dom"/>
</dbReference>
<dbReference type="eggNOG" id="ENOG5032WYT">
    <property type="taxonomic scope" value="Bacteria"/>
</dbReference>
<evidence type="ECO:0000313" key="2">
    <source>
        <dbReference type="EMBL" id="EDS17717.1"/>
    </source>
</evidence>
<comment type="caution">
    <text evidence="2">The sequence shown here is derived from an EMBL/GenBank/DDBJ whole genome shotgun (WGS) entry which is preliminary data.</text>
</comment>
<dbReference type="AlphaFoldDB" id="B0N7C9"/>
<evidence type="ECO:0000313" key="3">
    <source>
        <dbReference type="Proteomes" id="UP000005798"/>
    </source>
</evidence>
<dbReference type="EMBL" id="ABFX02000008">
    <property type="protein sequence ID" value="EDS17717.1"/>
    <property type="molecule type" value="Genomic_DNA"/>
</dbReference>
<reference evidence="2" key="2">
    <citation type="submission" date="2014-06" db="EMBL/GenBank/DDBJ databases">
        <title>Draft genome sequence of Clostridium ramosum(DSM 1402).</title>
        <authorList>
            <person name="Sudarsanam P."/>
            <person name="Ley R."/>
            <person name="Guruge J."/>
            <person name="Turnbaugh P.J."/>
            <person name="Mahowald M."/>
            <person name="Liep D."/>
            <person name="Gordon J."/>
        </authorList>
    </citation>
    <scope>NUCLEOTIDE SEQUENCE</scope>
    <source>
        <strain evidence="2">DSM 1402</strain>
    </source>
</reference>
<sequence length="277" mass="32931">MIVIDLSGLHDKECNVYTNYVVKDYGSFEKQILFKNNVKIRDYIEEDKDGKYDISVYNDGLTDLDRFLKKLGLLYDYEDIRKYNIARSKRRSKSKVFNMAILNDWDYFITLTFSKDKVEDRYNLEDLKKRTLEYLKNQSKKHGIKYIIVPELHKDGALHWHGLIRDSNNKMQLVNANIKSKTDRDVYNIVSWQDNKGYNTAVKIDKGLESHSKISSYISKYITKMEDRIFSKYYYCSNGLISEPKVIYNKEVDIDFFLDEDGLYENDFCYIKIVNKK</sequence>
<reference evidence="2" key="1">
    <citation type="submission" date="2007-11" db="EMBL/GenBank/DDBJ databases">
        <authorList>
            <person name="Fulton L."/>
            <person name="Clifton S."/>
            <person name="Fulton B."/>
            <person name="Xu J."/>
            <person name="Minx P."/>
            <person name="Pepin K.H."/>
            <person name="Johnson M."/>
            <person name="Thiruvilangam P."/>
            <person name="Bhonagiri V."/>
            <person name="Nash W.E."/>
            <person name="Mardis E.R."/>
            <person name="Wilson R.K."/>
        </authorList>
    </citation>
    <scope>NUCLEOTIDE SEQUENCE [LARGE SCALE GENOMIC DNA]</scope>
    <source>
        <strain evidence="2">DSM 1402</strain>
    </source>
</reference>
<dbReference type="RefSeq" id="WP_003538337.1">
    <property type="nucleotide sequence ID" value="NZ_DS499659.1"/>
</dbReference>
<evidence type="ECO:0000259" key="1">
    <source>
        <dbReference type="Pfam" id="PF23343"/>
    </source>
</evidence>
<proteinExistence type="predicted"/>
<accession>B0N7C9</accession>
<feature type="domain" description="Replication-associated protein ORF2/G2P" evidence="1">
    <location>
        <begin position="106"/>
        <end position="225"/>
    </location>
</feature>
<keyword evidence="3" id="KW-1185">Reference proteome</keyword>
<organism evidence="2 3">
    <name type="scientific">Thomasclavelia ramosa DSM 1402</name>
    <dbReference type="NCBI Taxonomy" id="445974"/>
    <lineage>
        <taxon>Bacteria</taxon>
        <taxon>Bacillati</taxon>
        <taxon>Bacillota</taxon>
        <taxon>Erysipelotrichia</taxon>
        <taxon>Erysipelotrichales</taxon>
        <taxon>Coprobacillaceae</taxon>
        <taxon>Thomasclavelia</taxon>
    </lineage>
</organism>
<dbReference type="Proteomes" id="UP000005798">
    <property type="component" value="Unassembled WGS sequence"/>
</dbReference>
<protein>
    <recommendedName>
        <fullName evidence="1">Replication-associated protein ORF2/G2P domain-containing protein</fullName>
    </recommendedName>
</protein>
<dbReference type="Pfam" id="PF23343">
    <property type="entry name" value="REP_ORF2-G2P"/>
    <property type="match status" value="1"/>
</dbReference>
<dbReference type="Gene3D" id="3.40.1310.20">
    <property type="match status" value="1"/>
</dbReference>
<gene>
    <name evidence="2" type="ORF">CLORAM_02512</name>
</gene>